<dbReference type="EMBL" id="CM045758">
    <property type="protein sequence ID" value="KAI8032482.1"/>
    <property type="molecule type" value="Genomic_DNA"/>
</dbReference>
<name>A0ACC0J499_9ERIC</name>
<reference evidence="1 2" key="1">
    <citation type="journal article" date="2022" name="Plant J.">
        <title>Chromosome-level genome of Camellia lanceoleosa provides a valuable resource for understanding genome evolution and self-incompatibility.</title>
        <authorList>
            <person name="Gong W."/>
            <person name="Xiao S."/>
            <person name="Wang L."/>
            <person name="Liao Z."/>
            <person name="Chang Y."/>
            <person name="Mo W."/>
            <person name="Hu G."/>
            <person name="Li W."/>
            <person name="Zhao G."/>
            <person name="Zhu H."/>
            <person name="Hu X."/>
            <person name="Ji K."/>
            <person name="Xiang X."/>
            <person name="Song Q."/>
            <person name="Yuan D."/>
            <person name="Jin S."/>
            <person name="Zhang L."/>
        </authorList>
    </citation>
    <scope>NUCLEOTIDE SEQUENCE [LARGE SCALE GENOMIC DNA]</scope>
    <source>
        <strain evidence="1">SQ_2022a</strain>
    </source>
</reference>
<keyword evidence="2" id="KW-1185">Reference proteome</keyword>
<accession>A0ACC0J499</accession>
<gene>
    <name evidence="1" type="ORF">LOK49_LG01G00166</name>
</gene>
<evidence type="ECO:0000313" key="1">
    <source>
        <dbReference type="EMBL" id="KAI8032482.1"/>
    </source>
</evidence>
<comment type="caution">
    <text evidence="1">The sequence shown here is derived from an EMBL/GenBank/DDBJ whole genome shotgun (WGS) entry which is preliminary data.</text>
</comment>
<proteinExistence type="predicted"/>
<protein>
    <submittedName>
        <fullName evidence="1">Uncharacterized protein</fullName>
    </submittedName>
</protein>
<organism evidence="1 2">
    <name type="scientific">Camellia lanceoleosa</name>
    <dbReference type="NCBI Taxonomy" id="1840588"/>
    <lineage>
        <taxon>Eukaryota</taxon>
        <taxon>Viridiplantae</taxon>
        <taxon>Streptophyta</taxon>
        <taxon>Embryophyta</taxon>
        <taxon>Tracheophyta</taxon>
        <taxon>Spermatophyta</taxon>
        <taxon>Magnoliopsida</taxon>
        <taxon>eudicotyledons</taxon>
        <taxon>Gunneridae</taxon>
        <taxon>Pentapetalae</taxon>
        <taxon>asterids</taxon>
        <taxon>Ericales</taxon>
        <taxon>Theaceae</taxon>
        <taxon>Camellia</taxon>
    </lineage>
</organism>
<sequence>MDFQFDNEDTPTPISGRNQIDDIESEIDNYVDDLTLLNRNQTDLDCQTKREVKKSSNLNEEGTQEDGVHGLAVIIHLQPSNLESHIADFKNTNNVTPFDKPNSISSQFYANEESHQMVGESSDISNSLSINFYENDDVVDGSNVESDVVLCCVVNEC</sequence>
<dbReference type="Proteomes" id="UP001060215">
    <property type="component" value="Chromosome 1"/>
</dbReference>
<evidence type="ECO:0000313" key="2">
    <source>
        <dbReference type="Proteomes" id="UP001060215"/>
    </source>
</evidence>